<evidence type="ECO:0000313" key="2">
    <source>
        <dbReference type="Proteomes" id="UP000190367"/>
    </source>
</evidence>
<evidence type="ECO:0000313" key="1">
    <source>
        <dbReference type="EMBL" id="SKA29536.1"/>
    </source>
</evidence>
<dbReference type="AlphaFoldDB" id="A0A1T4SN21"/>
<keyword evidence="2" id="KW-1185">Reference proteome</keyword>
<reference evidence="2" key="1">
    <citation type="submission" date="2017-02" db="EMBL/GenBank/DDBJ databases">
        <authorList>
            <person name="Varghese N."/>
            <person name="Submissions S."/>
        </authorList>
    </citation>
    <scope>NUCLEOTIDE SEQUENCE [LARGE SCALE GENOMIC DNA]</scope>
    <source>
        <strain evidence="2">DSM 22224</strain>
    </source>
</reference>
<proteinExistence type="predicted"/>
<dbReference type="PROSITE" id="PS51257">
    <property type="entry name" value="PROKAR_LIPOPROTEIN"/>
    <property type="match status" value="1"/>
</dbReference>
<dbReference type="Proteomes" id="UP000190367">
    <property type="component" value="Unassembled WGS sequence"/>
</dbReference>
<dbReference type="RefSeq" id="WP_078670510.1">
    <property type="nucleotide sequence ID" value="NZ_FUWZ01000003.1"/>
</dbReference>
<organism evidence="1 2">
    <name type="scientific">Chitinophaga eiseniae</name>
    <dbReference type="NCBI Taxonomy" id="634771"/>
    <lineage>
        <taxon>Bacteria</taxon>
        <taxon>Pseudomonadati</taxon>
        <taxon>Bacteroidota</taxon>
        <taxon>Chitinophagia</taxon>
        <taxon>Chitinophagales</taxon>
        <taxon>Chitinophagaceae</taxon>
        <taxon>Chitinophaga</taxon>
    </lineage>
</organism>
<name>A0A1T4SN21_9BACT</name>
<accession>A0A1T4SN21</accession>
<gene>
    <name evidence="1" type="ORF">SAMN04488128_103136</name>
</gene>
<evidence type="ECO:0008006" key="3">
    <source>
        <dbReference type="Google" id="ProtNLM"/>
    </source>
</evidence>
<dbReference type="STRING" id="634771.SAMN04488128_103136"/>
<protein>
    <recommendedName>
        <fullName evidence="3">Lipoprotein</fullName>
    </recommendedName>
</protein>
<dbReference type="EMBL" id="FUWZ01000003">
    <property type="protein sequence ID" value="SKA29536.1"/>
    <property type="molecule type" value="Genomic_DNA"/>
</dbReference>
<dbReference type="OrthoDB" id="1123393at2"/>
<sequence>MKTVSLCAVLFIFAACKTSPPVSSCRYAGVVKDLSGIDGCGLMIEMKGGVLLQPAEFAVPGFTLRAGQAVRFDFMELKDRASTCMSGRIVRIECIEETK</sequence>